<dbReference type="GO" id="GO:0008236">
    <property type="term" value="F:serine-type peptidase activity"/>
    <property type="evidence" value="ECO:0007669"/>
    <property type="project" value="UniProtKB-KW"/>
</dbReference>
<dbReference type="Gene3D" id="2.40.10.10">
    <property type="entry name" value="Trypsin-like serine proteases"/>
    <property type="match status" value="1"/>
</dbReference>
<keyword evidence="6" id="KW-1015">Disulfide bond</keyword>
<evidence type="ECO:0000259" key="9">
    <source>
        <dbReference type="PROSITE" id="PS01180"/>
    </source>
</evidence>
<reference evidence="11 12" key="1">
    <citation type="journal article" date="2021" name="BMC Biol.">
        <title>Horizontally acquired antibacterial genes associated with adaptive radiation of ladybird beetles.</title>
        <authorList>
            <person name="Li H.S."/>
            <person name="Tang X.F."/>
            <person name="Huang Y.H."/>
            <person name="Xu Z.Y."/>
            <person name="Chen M.L."/>
            <person name="Du X.Y."/>
            <person name="Qiu B.Y."/>
            <person name="Chen P.T."/>
            <person name="Zhang W."/>
            <person name="Slipinski A."/>
            <person name="Escalona H.E."/>
            <person name="Waterhouse R.M."/>
            <person name="Zwick A."/>
            <person name="Pang H."/>
        </authorList>
    </citation>
    <scope>NUCLEOTIDE SEQUENCE [LARGE SCALE GENOMIC DNA]</scope>
    <source>
        <strain evidence="11">SYSU2018</strain>
    </source>
</reference>
<protein>
    <recommendedName>
        <fullName evidence="13">Venom serine protease 34</fullName>
    </recommendedName>
</protein>
<dbReference type="FunFam" id="2.40.10.10:FF:000015">
    <property type="entry name" value="Atrial natriuretic peptide-converting enzyme"/>
    <property type="match status" value="1"/>
</dbReference>
<feature type="domain" description="CUB" evidence="9">
    <location>
        <begin position="16"/>
        <end position="127"/>
    </location>
</feature>
<dbReference type="SMART" id="SM00020">
    <property type="entry name" value="Tryp_SPc"/>
    <property type="match status" value="1"/>
</dbReference>
<dbReference type="InterPro" id="IPR009003">
    <property type="entry name" value="Peptidase_S1_PA"/>
</dbReference>
<evidence type="ECO:0000256" key="3">
    <source>
        <dbReference type="ARBA" id="ARBA00022670"/>
    </source>
</evidence>
<dbReference type="SMART" id="SM00042">
    <property type="entry name" value="CUB"/>
    <property type="match status" value="1"/>
</dbReference>
<evidence type="ECO:0000313" key="12">
    <source>
        <dbReference type="Proteomes" id="UP001516400"/>
    </source>
</evidence>
<dbReference type="PROSITE" id="PS01180">
    <property type="entry name" value="CUB"/>
    <property type="match status" value="1"/>
</dbReference>
<dbReference type="Pfam" id="PF00431">
    <property type="entry name" value="CUB"/>
    <property type="match status" value="1"/>
</dbReference>
<evidence type="ECO:0000256" key="6">
    <source>
        <dbReference type="ARBA" id="ARBA00023157"/>
    </source>
</evidence>
<dbReference type="InterPro" id="IPR001314">
    <property type="entry name" value="Peptidase_S1A"/>
</dbReference>
<evidence type="ECO:0000256" key="5">
    <source>
        <dbReference type="ARBA" id="ARBA00022825"/>
    </source>
</evidence>
<organism evidence="11 12">
    <name type="scientific">Cryptolaemus montrouzieri</name>
    <dbReference type="NCBI Taxonomy" id="559131"/>
    <lineage>
        <taxon>Eukaryota</taxon>
        <taxon>Metazoa</taxon>
        <taxon>Ecdysozoa</taxon>
        <taxon>Arthropoda</taxon>
        <taxon>Hexapoda</taxon>
        <taxon>Insecta</taxon>
        <taxon>Pterygota</taxon>
        <taxon>Neoptera</taxon>
        <taxon>Endopterygota</taxon>
        <taxon>Coleoptera</taxon>
        <taxon>Polyphaga</taxon>
        <taxon>Cucujiformia</taxon>
        <taxon>Coccinelloidea</taxon>
        <taxon>Coccinellidae</taxon>
        <taxon>Scymninae</taxon>
        <taxon>Scymnini</taxon>
        <taxon>Cryptolaemus</taxon>
    </lineage>
</organism>
<evidence type="ECO:0000259" key="10">
    <source>
        <dbReference type="PROSITE" id="PS50240"/>
    </source>
</evidence>
<dbReference type="GO" id="GO:0006508">
    <property type="term" value="P:proteolysis"/>
    <property type="evidence" value="ECO:0007669"/>
    <property type="project" value="UniProtKB-KW"/>
</dbReference>
<dbReference type="CDD" id="cd00190">
    <property type="entry name" value="Tryp_SPc"/>
    <property type="match status" value="1"/>
</dbReference>
<dbReference type="Pfam" id="PF00089">
    <property type="entry name" value="Trypsin"/>
    <property type="match status" value="1"/>
</dbReference>
<accession>A0ABD2PAT8</accession>
<dbReference type="InterPro" id="IPR018114">
    <property type="entry name" value="TRYPSIN_HIS"/>
</dbReference>
<evidence type="ECO:0000256" key="2">
    <source>
        <dbReference type="ARBA" id="ARBA00022525"/>
    </source>
</evidence>
<feature type="domain" description="Peptidase S1" evidence="10">
    <location>
        <begin position="161"/>
        <end position="394"/>
    </location>
</feature>
<dbReference type="InterPro" id="IPR043504">
    <property type="entry name" value="Peptidase_S1_PA_chymotrypsin"/>
</dbReference>
<dbReference type="AlphaFoldDB" id="A0ABD2PAT8"/>
<dbReference type="InterPro" id="IPR000859">
    <property type="entry name" value="CUB_dom"/>
</dbReference>
<dbReference type="InterPro" id="IPR051487">
    <property type="entry name" value="Ser/Thr_Proteases_Immune/Dev"/>
</dbReference>
<dbReference type="GO" id="GO:0005576">
    <property type="term" value="C:extracellular region"/>
    <property type="evidence" value="ECO:0007669"/>
    <property type="project" value="UniProtKB-SubCell"/>
</dbReference>
<keyword evidence="3" id="KW-0645">Protease</keyword>
<dbReference type="CDD" id="cd00041">
    <property type="entry name" value="CUB"/>
    <property type="match status" value="1"/>
</dbReference>
<keyword evidence="12" id="KW-1185">Reference proteome</keyword>
<keyword evidence="5" id="KW-0720">Serine protease</keyword>
<comment type="similarity">
    <text evidence="7">Belongs to the peptidase S1 family. CLIP subfamily.</text>
</comment>
<keyword evidence="2" id="KW-0964">Secreted</keyword>
<gene>
    <name evidence="11" type="ORF">HHI36_002439</name>
</gene>
<evidence type="ECO:0000313" key="11">
    <source>
        <dbReference type="EMBL" id="KAL3287985.1"/>
    </source>
</evidence>
<dbReference type="Proteomes" id="UP001516400">
    <property type="component" value="Unassembled WGS sequence"/>
</dbReference>
<evidence type="ECO:0008006" key="13">
    <source>
        <dbReference type="Google" id="ProtNLM"/>
    </source>
</evidence>
<proteinExistence type="inferred from homology"/>
<dbReference type="SUPFAM" id="SSF50494">
    <property type="entry name" value="Trypsin-like serine proteases"/>
    <property type="match status" value="1"/>
</dbReference>
<dbReference type="Gene3D" id="2.60.120.290">
    <property type="entry name" value="Spermadhesin, CUB domain"/>
    <property type="match status" value="1"/>
</dbReference>
<dbReference type="PROSITE" id="PS50240">
    <property type="entry name" value="TRYPSIN_DOM"/>
    <property type="match status" value="1"/>
</dbReference>
<comment type="subcellular location">
    <subcellularLocation>
        <location evidence="1">Secreted</location>
    </subcellularLocation>
</comment>
<keyword evidence="4" id="KW-0378">Hydrolase</keyword>
<comment type="caution">
    <text evidence="8">Lacks conserved residue(s) required for the propagation of feature annotation.</text>
</comment>
<dbReference type="InterPro" id="IPR001254">
    <property type="entry name" value="Trypsin_dom"/>
</dbReference>
<comment type="caution">
    <text evidence="11">The sequence shown here is derived from an EMBL/GenBank/DDBJ whole genome shotgun (WGS) entry which is preliminary data.</text>
</comment>
<dbReference type="PRINTS" id="PR00722">
    <property type="entry name" value="CHYMOTRYPSIN"/>
</dbReference>
<dbReference type="EMBL" id="JABFTP020000185">
    <property type="protein sequence ID" value="KAL3287985.1"/>
    <property type="molecule type" value="Genomic_DNA"/>
</dbReference>
<evidence type="ECO:0000256" key="8">
    <source>
        <dbReference type="PROSITE-ProRule" id="PRU00059"/>
    </source>
</evidence>
<dbReference type="PANTHER" id="PTHR24256">
    <property type="entry name" value="TRYPTASE-RELATED"/>
    <property type="match status" value="1"/>
</dbReference>
<dbReference type="SUPFAM" id="SSF49854">
    <property type="entry name" value="Spermadhesin, CUB domain"/>
    <property type="match status" value="1"/>
</dbReference>
<evidence type="ECO:0000256" key="7">
    <source>
        <dbReference type="ARBA" id="ARBA00024195"/>
    </source>
</evidence>
<sequence>MALNILNMFMTVNAQCQYFQQIKLGENYYIYNNEYPGNYRRGTNCRWSARSEPGTQIVLSCEEINIPQSVGCQYDKLSVSLTGNTNLADAHNYCGNGTLSLVSTSNAMEIGLISSYYNSFSQYYQTGRFICTVTSIRDDVPTTTTRRPVSCDCGWKQGSRIVGGQETGVNEFPFMSALVSVETRTLYCGGSIISERYALTAAHCLANRMPDSVALLVGDHNITTGKDTPYARVYIVEQLIMHSKFEPITQDNDIGLVKTKFAIEFSLYVGPVCLPFKYSDNDLKGLPVTALGWGSEEFSGPRSEVLKEVTLNVISNSQCRNTEKDVTDRQICTYAPNKDSCQSDSGGPLVWMVNNIRRLELVGVISFGLGCATLRPSVNARVTSYLSWIINHTTGKQIKASQTSGGNSVYTRVHQPGTSTVQGQGGIKRRGCGLPGMKTRFHEI</sequence>
<evidence type="ECO:0000256" key="1">
    <source>
        <dbReference type="ARBA" id="ARBA00004613"/>
    </source>
</evidence>
<name>A0ABD2PAT8_9CUCU</name>
<dbReference type="PROSITE" id="PS00134">
    <property type="entry name" value="TRYPSIN_HIS"/>
    <property type="match status" value="1"/>
</dbReference>
<evidence type="ECO:0000256" key="4">
    <source>
        <dbReference type="ARBA" id="ARBA00022801"/>
    </source>
</evidence>
<dbReference type="InterPro" id="IPR035914">
    <property type="entry name" value="Sperma_CUB_dom_sf"/>
</dbReference>